<evidence type="ECO:0000313" key="2">
    <source>
        <dbReference type="Proteomes" id="UP000269493"/>
    </source>
</evidence>
<dbReference type="AlphaFoldDB" id="A0A495VT59"/>
<accession>A0A495VT59</accession>
<name>A0A495VT59_9BACT</name>
<sequence>MWKFTMDFFRELGDIKFNKRAFHFIAIKPDLTIYYILQNGFNKLLNIDRQYL</sequence>
<evidence type="ECO:0000313" key="1">
    <source>
        <dbReference type="EMBL" id="RKT50858.1"/>
    </source>
</evidence>
<reference evidence="1 2" key="1">
    <citation type="submission" date="2018-10" db="EMBL/GenBank/DDBJ databases">
        <title>Genomic Encyclopedia of Archaeal and Bacterial Type Strains, Phase II (KMG-II): from individual species to whole genera.</title>
        <authorList>
            <person name="Goeker M."/>
        </authorList>
    </citation>
    <scope>NUCLEOTIDE SEQUENCE [LARGE SCALE GENOMIC DNA]</scope>
    <source>
        <strain evidence="1 2">NSB1</strain>
    </source>
</reference>
<dbReference type="Proteomes" id="UP000269493">
    <property type="component" value="Unassembled WGS sequence"/>
</dbReference>
<dbReference type="EMBL" id="RBXN01000006">
    <property type="protein sequence ID" value="RKT50858.1"/>
    <property type="molecule type" value="Genomic_DNA"/>
</dbReference>
<comment type="caution">
    <text evidence="1">The sequence shown here is derived from an EMBL/GenBank/DDBJ whole genome shotgun (WGS) entry which is preliminary data.</text>
</comment>
<gene>
    <name evidence="1" type="ORF">BC742_1813</name>
</gene>
<keyword evidence="2" id="KW-1185">Reference proteome</keyword>
<proteinExistence type="predicted"/>
<organism evidence="1 2">
    <name type="scientific">Coprobacter fastidiosus NSB1 = JCM 33896</name>
    <dbReference type="NCBI Taxonomy" id="1349822"/>
    <lineage>
        <taxon>Bacteria</taxon>
        <taxon>Pseudomonadati</taxon>
        <taxon>Bacteroidota</taxon>
        <taxon>Bacteroidia</taxon>
        <taxon>Bacteroidales</taxon>
        <taxon>Barnesiellaceae</taxon>
        <taxon>Coprobacter</taxon>
    </lineage>
</organism>
<protein>
    <submittedName>
        <fullName evidence="1">Uncharacterized protein</fullName>
    </submittedName>
</protein>